<dbReference type="Pfam" id="PF08695">
    <property type="entry name" value="Coa1"/>
    <property type="match status" value="1"/>
</dbReference>
<dbReference type="KEGG" id="tje:TJEJU_0296"/>
<dbReference type="EMBL" id="LT899436">
    <property type="protein sequence ID" value="SNR14096.1"/>
    <property type="molecule type" value="Genomic_DNA"/>
</dbReference>
<organism evidence="2 3">
    <name type="scientific">Tenacibaculum jejuense</name>
    <dbReference type="NCBI Taxonomy" id="584609"/>
    <lineage>
        <taxon>Bacteria</taxon>
        <taxon>Pseudomonadati</taxon>
        <taxon>Bacteroidota</taxon>
        <taxon>Flavobacteriia</taxon>
        <taxon>Flavobacteriales</taxon>
        <taxon>Flavobacteriaceae</taxon>
        <taxon>Tenacibaculum</taxon>
    </lineage>
</organism>
<evidence type="ECO:0000313" key="2">
    <source>
        <dbReference type="EMBL" id="SNR14096.1"/>
    </source>
</evidence>
<reference evidence="2 3" key="1">
    <citation type="submission" date="2017-07" db="EMBL/GenBank/DDBJ databases">
        <authorList>
            <person name="Sun Z.S."/>
            <person name="Albrecht U."/>
            <person name="Echele G."/>
            <person name="Lee C.C."/>
        </authorList>
    </citation>
    <scope>NUCLEOTIDE SEQUENCE [LARGE SCALE GENOMIC DNA]</scope>
    <source>
        <strain evidence="3">type strain: KCTC 22618</strain>
    </source>
</reference>
<sequence length="148" mass="16452">MNERSQKSWLSRNWPWVLPVGCCSGCLMMILVFVFGFGAAIFGVVSEFVDASPVDEVTEIAKQNDKVIALLGDNIESKGFPNGNISINNDSGEIDFSIRIVGDKGEGTLIVKGIRVDKKWVYEDLYVLIKETGEQINLLEQEKIPEII</sequence>
<dbReference type="RefSeq" id="WP_095068962.1">
    <property type="nucleotide sequence ID" value="NZ_LT899436.1"/>
</dbReference>
<accession>A0A238U500</accession>
<dbReference type="InterPro" id="IPR014807">
    <property type="entry name" value="Coa1"/>
</dbReference>
<keyword evidence="1" id="KW-0812">Transmembrane</keyword>
<protein>
    <recommendedName>
        <fullName evidence="4">Cytochrome oxidase complex assembly protein 1</fullName>
    </recommendedName>
</protein>
<dbReference type="Proteomes" id="UP000215214">
    <property type="component" value="Chromosome TJEJU"/>
</dbReference>
<evidence type="ECO:0000313" key="3">
    <source>
        <dbReference type="Proteomes" id="UP000215214"/>
    </source>
</evidence>
<dbReference type="OrthoDB" id="1178263at2"/>
<evidence type="ECO:0008006" key="4">
    <source>
        <dbReference type="Google" id="ProtNLM"/>
    </source>
</evidence>
<feature type="transmembrane region" description="Helical" evidence="1">
    <location>
        <begin position="16"/>
        <end position="45"/>
    </location>
</feature>
<keyword evidence="1" id="KW-0472">Membrane</keyword>
<keyword evidence="3" id="KW-1185">Reference proteome</keyword>
<gene>
    <name evidence="2" type="ORF">TJEJU_0296</name>
</gene>
<keyword evidence="1" id="KW-1133">Transmembrane helix</keyword>
<proteinExistence type="predicted"/>
<evidence type="ECO:0000256" key="1">
    <source>
        <dbReference type="SAM" id="Phobius"/>
    </source>
</evidence>
<name>A0A238U500_9FLAO</name>
<dbReference type="AlphaFoldDB" id="A0A238U500"/>